<keyword evidence="1" id="KW-1133">Transmembrane helix</keyword>
<sequence length="56" mass="6491">MVAKVSKLNQFKLPKIRKATDTTIEVAVIAMVYWILSLIFRVIKPIKMEMADKKQI</sequence>
<gene>
    <name evidence="2" type="ORF">HMPREF0621_0973</name>
</gene>
<comment type="caution">
    <text evidence="2">The sequence shown here is derived from an EMBL/GenBank/DDBJ whole genome shotgun (WGS) entry which is preliminary data.</text>
</comment>
<evidence type="ECO:0000313" key="3">
    <source>
        <dbReference type="Proteomes" id="UP000005519"/>
    </source>
</evidence>
<dbReference type="EMBL" id="ACZR01000011">
    <property type="protein sequence ID" value="EEX50350.1"/>
    <property type="molecule type" value="Genomic_DNA"/>
</dbReference>
<keyword evidence="1" id="KW-0472">Membrane</keyword>
<evidence type="ECO:0000256" key="1">
    <source>
        <dbReference type="SAM" id="Phobius"/>
    </source>
</evidence>
<evidence type="ECO:0000313" key="2">
    <source>
        <dbReference type="EMBL" id="EEX50350.1"/>
    </source>
</evidence>
<dbReference type="HOGENOM" id="CLU_3010190_0_0_6"/>
<reference evidence="2 3" key="1">
    <citation type="submission" date="2009-10" db="EMBL/GenBank/DDBJ databases">
        <authorList>
            <person name="Muzny D."/>
            <person name="Qin X."/>
            <person name="Deng J."/>
            <person name="Jiang H."/>
            <person name="Liu Y."/>
            <person name="Qu J."/>
            <person name="Song X.-Z."/>
            <person name="Zhang L."/>
            <person name="Thornton R."/>
            <person name="Coyle M."/>
            <person name="Francisco L."/>
            <person name="Jackson L."/>
            <person name="Javaid M."/>
            <person name="Korchina V."/>
            <person name="Kovar C."/>
            <person name="Mata R."/>
            <person name="Mathew T."/>
            <person name="Ngo R."/>
            <person name="Nguyen L."/>
            <person name="Nguyen N."/>
            <person name="Okwuonu G."/>
            <person name="Ongeri F."/>
            <person name="Pham C."/>
            <person name="Simmons D."/>
            <person name="Wilczek-Boney K."/>
            <person name="Hale W."/>
            <person name="Jakkamsetti A."/>
            <person name="Pham P."/>
            <person name="Ruth R."/>
            <person name="San Lucas F."/>
            <person name="Warren J."/>
            <person name="Zhang J."/>
            <person name="Zhao Z."/>
            <person name="Zhou C."/>
            <person name="Zhu D."/>
            <person name="Lee S."/>
            <person name="Bess C."/>
            <person name="Blankenburg K."/>
            <person name="Forbes L."/>
            <person name="Fu Q."/>
            <person name="Gubbala S."/>
            <person name="Hirani K."/>
            <person name="Jayaseelan J.C."/>
            <person name="Lara F."/>
            <person name="Munidasa M."/>
            <person name="Palculict T."/>
            <person name="Patil S."/>
            <person name="Pu L.-L."/>
            <person name="Saada N."/>
            <person name="Tang L."/>
            <person name="Weissenberger G."/>
            <person name="Zhu Y."/>
            <person name="Hemphill L."/>
            <person name="Shang Y."/>
            <person name="Youmans B."/>
            <person name="Ayvaz T."/>
            <person name="Ross M."/>
            <person name="Santibanez J."/>
            <person name="Aqrawi P."/>
            <person name="Gross S."/>
            <person name="Joshi V."/>
            <person name="Fowler G."/>
            <person name="Nazareth L."/>
            <person name="Reid J."/>
            <person name="Worley K."/>
            <person name="Petrosino J."/>
            <person name="Highlander S."/>
            <person name="Gibbs R."/>
        </authorList>
    </citation>
    <scope>NUCLEOTIDE SEQUENCE [LARGE SCALE GENOMIC DNA]</scope>
    <source>
        <strain evidence="2 3">ATCC 43325</strain>
    </source>
</reference>
<feature type="transmembrane region" description="Helical" evidence="1">
    <location>
        <begin position="24"/>
        <end position="43"/>
    </location>
</feature>
<organism evidence="2 3">
    <name type="scientific">Pasteurella dagmatis ATCC 43325</name>
    <dbReference type="NCBI Taxonomy" id="667128"/>
    <lineage>
        <taxon>Bacteria</taxon>
        <taxon>Pseudomonadati</taxon>
        <taxon>Pseudomonadota</taxon>
        <taxon>Gammaproteobacteria</taxon>
        <taxon>Pasteurellales</taxon>
        <taxon>Pasteurellaceae</taxon>
        <taxon>Pasteurella</taxon>
    </lineage>
</organism>
<dbReference type="AlphaFoldDB" id="C9PPP9"/>
<proteinExistence type="predicted"/>
<protein>
    <submittedName>
        <fullName evidence="2">Uncharacterized protein</fullName>
    </submittedName>
</protein>
<name>C9PPP9_9PAST</name>
<dbReference type="Proteomes" id="UP000005519">
    <property type="component" value="Unassembled WGS sequence"/>
</dbReference>
<keyword evidence="3" id="KW-1185">Reference proteome</keyword>
<accession>C9PPP9</accession>
<keyword evidence="1" id="KW-0812">Transmembrane</keyword>